<gene>
    <name evidence="1" type="ORF">EVAR_68389_1</name>
</gene>
<sequence length="70" mass="8121">MYMVRLYEARTDRRAARNRTNTARALTVRRPPARDSPPALITRPGGPASRRRLALLHRRRWSSVGVSRRL</sequence>
<dbReference type="EMBL" id="BGZK01002861">
    <property type="protein sequence ID" value="GBP97041.1"/>
    <property type="molecule type" value="Genomic_DNA"/>
</dbReference>
<name>A0A4C2A860_EUMVA</name>
<reference evidence="1 2" key="1">
    <citation type="journal article" date="2019" name="Commun. Biol.">
        <title>The bagworm genome reveals a unique fibroin gene that provides high tensile strength.</title>
        <authorList>
            <person name="Kono N."/>
            <person name="Nakamura H."/>
            <person name="Ohtoshi R."/>
            <person name="Tomita M."/>
            <person name="Numata K."/>
            <person name="Arakawa K."/>
        </authorList>
    </citation>
    <scope>NUCLEOTIDE SEQUENCE [LARGE SCALE GENOMIC DNA]</scope>
</reference>
<accession>A0A4C2A860</accession>
<evidence type="ECO:0000313" key="2">
    <source>
        <dbReference type="Proteomes" id="UP000299102"/>
    </source>
</evidence>
<dbReference type="Proteomes" id="UP000299102">
    <property type="component" value="Unassembled WGS sequence"/>
</dbReference>
<proteinExistence type="predicted"/>
<organism evidence="1 2">
    <name type="scientific">Eumeta variegata</name>
    <name type="common">Bagworm moth</name>
    <name type="synonym">Eumeta japonica</name>
    <dbReference type="NCBI Taxonomy" id="151549"/>
    <lineage>
        <taxon>Eukaryota</taxon>
        <taxon>Metazoa</taxon>
        <taxon>Ecdysozoa</taxon>
        <taxon>Arthropoda</taxon>
        <taxon>Hexapoda</taxon>
        <taxon>Insecta</taxon>
        <taxon>Pterygota</taxon>
        <taxon>Neoptera</taxon>
        <taxon>Endopterygota</taxon>
        <taxon>Lepidoptera</taxon>
        <taxon>Glossata</taxon>
        <taxon>Ditrysia</taxon>
        <taxon>Tineoidea</taxon>
        <taxon>Psychidae</taxon>
        <taxon>Oiketicinae</taxon>
        <taxon>Eumeta</taxon>
    </lineage>
</organism>
<comment type="caution">
    <text evidence="1">The sequence shown here is derived from an EMBL/GenBank/DDBJ whole genome shotgun (WGS) entry which is preliminary data.</text>
</comment>
<protein>
    <submittedName>
        <fullName evidence="1">Uncharacterized protein</fullName>
    </submittedName>
</protein>
<evidence type="ECO:0000313" key="1">
    <source>
        <dbReference type="EMBL" id="GBP97041.1"/>
    </source>
</evidence>
<dbReference type="AlphaFoldDB" id="A0A4C2A860"/>
<keyword evidence="2" id="KW-1185">Reference proteome</keyword>